<feature type="transmembrane region" description="Helical" evidence="6">
    <location>
        <begin position="80"/>
        <end position="104"/>
    </location>
</feature>
<feature type="transmembrane region" description="Helical" evidence="6">
    <location>
        <begin position="337"/>
        <end position="357"/>
    </location>
</feature>
<dbReference type="RefSeq" id="WP_210036608.1">
    <property type="nucleotide sequence ID" value="NZ_JAGINU010000002.1"/>
</dbReference>
<feature type="transmembrane region" description="Helical" evidence="6">
    <location>
        <begin position="218"/>
        <end position="237"/>
    </location>
</feature>
<evidence type="ECO:0000256" key="3">
    <source>
        <dbReference type="ARBA" id="ARBA00022692"/>
    </source>
</evidence>
<feature type="transmembrane region" description="Helical" evidence="6">
    <location>
        <begin position="403"/>
        <end position="421"/>
    </location>
</feature>
<dbReference type="EMBL" id="JAGINU010000002">
    <property type="protein sequence ID" value="MBP2371433.1"/>
    <property type="molecule type" value="Genomic_DNA"/>
</dbReference>
<dbReference type="InterPro" id="IPR019108">
    <property type="entry name" value="Caa3_assmbl_CtaG-rel"/>
</dbReference>
<keyword evidence="8" id="KW-1185">Reference proteome</keyword>
<keyword evidence="2" id="KW-1003">Cell membrane</keyword>
<evidence type="ECO:0000256" key="1">
    <source>
        <dbReference type="ARBA" id="ARBA00004651"/>
    </source>
</evidence>
<feature type="transmembrane region" description="Helical" evidence="6">
    <location>
        <begin position="124"/>
        <end position="145"/>
    </location>
</feature>
<evidence type="ECO:0000256" key="2">
    <source>
        <dbReference type="ARBA" id="ARBA00022475"/>
    </source>
</evidence>
<keyword evidence="4 6" id="KW-1133">Transmembrane helix</keyword>
<evidence type="ECO:0000313" key="8">
    <source>
        <dbReference type="Proteomes" id="UP001519295"/>
    </source>
</evidence>
<comment type="subcellular location">
    <subcellularLocation>
        <location evidence="1">Cell membrane</location>
        <topology evidence="1">Multi-pass membrane protein</topology>
    </subcellularLocation>
</comment>
<keyword evidence="3 6" id="KW-0812">Transmembrane</keyword>
<feature type="transmembrane region" description="Helical" evidence="6">
    <location>
        <begin position="456"/>
        <end position="475"/>
    </location>
</feature>
<gene>
    <name evidence="7" type="ORF">JOF36_007206</name>
</gene>
<feature type="transmembrane region" description="Helical" evidence="6">
    <location>
        <begin position="280"/>
        <end position="298"/>
    </location>
</feature>
<keyword evidence="5 6" id="KW-0472">Membrane</keyword>
<comment type="caution">
    <text evidence="7">The sequence shown here is derived from an EMBL/GenBank/DDBJ whole genome shotgun (WGS) entry which is preliminary data.</text>
</comment>
<protein>
    <submittedName>
        <fullName evidence="7">Copper resistance protein D</fullName>
    </submittedName>
</protein>
<organism evidence="7 8">
    <name type="scientific">Pseudonocardia parietis</name>
    <dbReference type="NCBI Taxonomy" id="570936"/>
    <lineage>
        <taxon>Bacteria</taxon>
        <taxon>Bacillati</taxon>
        <taxon>Actinomycetota</taxon>
        <taxon>Actinomycetes</taxon>
        <taxon>Pseudonocardiales</taxon>
        <taxon>Pseudonocardiaceae</taxon>
        <taxon>Pseudonocardia</taxon>
    </lineage>
</organism>
<reference evidence="7 8" key="1">
    <citation type="submission" date="2021-03" db="EMBL/GenBank/DDBJ databases">
        <title>Sequencing the genomes of 1000 actinobacteria strains.</title>
        <authorList>
            <person name="Klenk H.-P."/>
        </authorList>
    </citation>
    <scope>NUCLEOTIDE SEQUENCE [LARGE SCALE GENOMIC DNA]</scope>
    <source>
        <strain evidence="7 8">DSM 45256</strain>
    </source>
</reference>
<dbReference type="Pfam" id="PF09678">
    <property type="entry name" value="Caa3_CtaG"/>
    <property type="match status" value="1"/>
</dbReference>
<accession>A0ABS4W5P1</accession>
<sequence>MAAVTGLIVGVAGPDLAVLFGYRSLGPVAAVAHPFARTLAIGAGTVAVAGLLVAVVYVPGAPRGALSPVGYRSLAVVRRAGPVLCAAALVVALLTVSETIGIRPAALLLDPPMLLVALVTVEPAAGWVITAALGLLVGGLAGVVLTWRGASGLLMLLVAGFVVPPATAAANSERAHDWYGDALTLHTVAGVLWLGSTIAVTTLWRAKLVDQAVLGRHSRIVLGCSVALLLSGLVPTALDVGLDGLVSGYGLLVIASAALLLVGVLIAVRRRWSPRSAPQMWAAELTILTAAAAAGTAMSRLVPPGAHEAIPYRESERLVYLLGYDLPARMGLAELVGWWRIDLLFAPAALVAAAAYLHAVRTLRRGGGTWPVTRTAAWVAGCLTVLVATSSGIGAYATAVFGVHLIGHALLATIAPLLLVLGHPVTLVRRVGSTGTVERVAALLDAAPMRALHRPAVAWCVAAAAVFGVYATGLFDAVVLEHWSHPAMDALALGSGVVLFRAVLGSRDPQPPPFVRLGLLFAVMMLHAAFGIWLLVQAEPVAGQFYAAVAMPFVPDLLADQRHGAIVAWVVSDLAMVTAALAVARSWMVHDRVGGATQQDAPAATSLRPPGTG</sequence>
<feature type="transmembrane region" description="Helical" evidence="6">
    <location>
        <begin position="152"/>
        <end position="171"/>
    </location>
</feature>
<feature type="transmembrane region" description="Helical" evidence="6">
    <location>
        <begin position="517"/>
        <end position="536"/>
    </location>
</feature>
<evidence type="ECO:0000313" key="7">
    <source>
        <dbReference type="EMBL" id="MBP2371433.1"/>
    </source>
</evidence>
<feature type="transmembrane region" description="Helical" evidence="6">
    <location>
        <begin position="487"/>
        <end position="505"/>
    </location>
</feature>
<name>A0ABS4W5P1_9PSEU</name>
<feature type="transmembrane region" description="Helical" evidence="6">
    <location>
        <begin position="566"/>
        <end position="584"/>
    </location>
</feature>
<evidence type="ECO:0000256" key="4">
    <source>
        <dbReference type="ARBA" id="ARBA00022989"/>
    </source>
</evidence>
<feature type="transmembrane region" description="Helical" evidence="6">
    <location>
        <begin position="183"/>
        <end position="206"/>
    </location>
</feature>
<evidence type="ECO:0000256" key="5">
    <source>
        <dbReference type="ARBA" id="ARBA00023136"/>
    </source>
</evidence>
<feature type="transmembrane region" description="Helical" evidence="6">
    <location>
        <begin position="40"/>
        <end position="59"/>
    </location>
</feature>
<proteinExistence type="predicted"/>
<evidence type="ECO:0000256" key="6">
    <source>
        <dbReference type="SAM" id="Phobius"/>
    </source>
</evidence>
<dbReference type="Proteomes" id="UP001519295">
    <property type="component" value="Unassembled WGS sequence"/>
</dbReference>
<feature type="transmembrane region" description="Helical" evidence="6">
    <location>
        <begin position="249"/>
        <end position="268"/>
    </location>
</feature>
<feature type="transmembrane region" description="Helical" evidence="6">
    <location>
        <begin position="377"/>
        <end position="397"/>
    </location>
</feature>